<feature type="compositionally biased region" description="Pro residues" evidence="2">
    <location>
        <begin position="1"/>
        <end position="10"/>
    </location>
</feature>
<feature type="transmembrane region" description="Helical" evidence="3">
    <location>
        <begin position="101"/>
        <end position="123"/>
    </location>
</feature>
<dbReference type="Pfam" id="PF04977">
    <property type="entry name" value="DivIC"/>
    <property type="match status" value="1"/>
</dbReference>
<accession>A0ABY5K8E9</accession>
<dbReference type="Proteomes" id="UP001317322">
    <property type="component" value="Chromosome"/>
</dbReference>
<evidence type="ECO:0000256" key="3">
    <source>
        <dbReference type="SAM" id="Phobius"/>
    </source>
</evidence>
<dbReference type="InterPro" id="IPR007060">
    <property type="entry name" value="FtsL/DivIC"/>
</dbReference>
<feature type="region of interest" description="Disordered" evidence="2">
    <location>
        <begin position="1"/>
        <end position="92"/>
    </location>
</feature>
<evidence type="ECO:0000256" key="1">
    <source>
        <dbReference type="SAM" id="Coils"/>
    </source>
</evidence>
<protein>
    <submittedName>
        <fullName evidence="4">Septum formation initiator family protein</fullName>
    </submittedName>
</protein>
<keyword evidence="3" id="KW-0472">Membrane</keyword>
<dbReference type="EMBL" id="CP101989">
    <property type="protein sequence ID" value="UUI66033.1"/>
    <property type="molecule type" value="Genomic_DNA"/>
</dbReference>
<feature type="compositionally biased region" description="Low complexity" evidence="2">
    <location>
        <begin position="60"/>
        <end position="74"/>
    </location>
</feature>
<reference evidence="4 5" key="1">
    <citation type="submission" date="2022-07" db="EMBL/GenBank/DDBJ databases">
        <title>Novel species in genus cellulomonas.</title>
        <authorList>
            <person name="Ye L."/>
        </authorList>
    </citation>
    <scope>NUCLEOTIDE SEQUENCE [LARGE SCALE GENOMIC DNA]</scope>
    <source>
        <strain evidence="5">zg-Y908</strain>
    </source>
</reference>
<feature type="compositionally biased region" description="Pro residues" evidence="2">
    <location>
        <begin position="235"/>
        <end position="253"/>
    </location>
</feature>
<name>A0ABY5K8E9_9CELL</name>
<gene>
    <name evidence="4" type="ORF">NP075_04695</name>
</gene>
<dbReference type="RefSeq" id="WP_227564150.1">
    <property type="nucleotide sequence ID" value="NZ_CP101989.1"/>
</dbReference>
<keyword evidence="1" id="KW-0175">Coiled coil</keyword>
<keyword evidence="5" id="KW-1185">Reference proteome</keyword>
<proteinExistence type="predicted"/>
<evidence type="ECO:0000313" key="5">
    <source>
        <dbReference type="Proteomes" id="UP001317322"/>
    </source>
</evidence>
<feature type="coiled-coil region" evidence="1">
    <location>
        <begin position="126"/>
        <end position="160"/>
    </location>
</feature>
<sequence length="253" mass="26254">MSSPRRPPVPGSGRRQGRDETPSGAVPRARRAPGGKPGGSTSSRGTRAAAPRSGSVPKVGGTASRPAAARTAGRPGPGRAGTPTGAVPRAASPRLPLPRMFTVRAIVFSLVLLVAFVLVYPTLASYLATRTEVEQLRAARDAAQAENADLEAELKRWDDDAYIVAQARERLSFVMPGETAFVVVDPETVPATGVDEGPVRTAADGATRPWYATVWESVQIAGELELDATTVPPDDAVPPAPTAPADPEPTPAG</sequence>
<feature type="compositionally biased region" description="Low complexity" evidence="2">
    <location>
        <begin position="80"/>
        <end position="92"/>
    </location>
</feature>
<keyword evidence="3" id="KW-0812">Transmembrane</keyword>
<organism evidence="4 5">
    <name type="scientific">Cellulomonas wangsupingiae</name>
    <dbReference type="NCBI Taxonomy" id="2968085"/>
    <lineage>
        <taxon>Bacteria</taxon>
        <taxon>Bacillati</taxon>
        <taxon>Actinomycetota</taxon>
        <taxon>Actinomycetes</taxon>
        <taxon>Micrococcales</taxon>
        <taxon>Cellulomonadaceae</taxon>
        <taxon>Cellulomonas</taxon>
    </lineage>
</organism>
<evidence type="ECO:0000256" key="2">
    <source>
        <dbReference type="SAM" id="MobiDB-lite"/>
    </source>
</evidence>
<keyword evidence="3" id="KW-1133">Transmembrane helix</keyword>
<feature type="region of interest" description="Disordered" evidence="2">
    <location>
        <begin position="226"/>
        <end position="253"/>
    </location>
</feature>
<evidence type="ECO:0000313" key="4">
    <source>
        <dbReference type="EMBL" id="UUI66033.1"/>
    </source>
</evidence>